<proteinExistence type="predicted"/>
<dbReference type="AlphaFoldDB" id="A0A2T0QUS7"/>
<dbReference type="InterPro" id="IPR001647">
    <property type="entry name" value="HTH_TetR"/>
</dbReference>
<dbReference type="Proteomes" id="UP000238083">
    <property type="component" value="Unassembled WGS sequence"/>
</dbReference>
<dbReference type="EMBL" id="PVZF01000022">
    <property type="protein sequence ID" value="PRY08929.1"/>
    <property type="molecule type" value="Genomic_DNA"/>
</dbReference>
<dbReference type="PANTHER" id="PTHR30055:SF234">
    <property type="entry name" value="HTH-TYPE TRANSCRIPTIONAL REGULATOR BETI"/>
    <property type="match status" value="1"/>
</dbReference>
<dbReference type="Pfam" id="PF00440">
    <property type="entry name" value="TetR_N"/>
    <property type="match status" value="1"/>
</dbReference>
<keyword evidence="1" id="KW-0805">Transcription regulation</keyword>
<feature type="DNA-binding region" description="H-T-H motif" evidence="4">
    <location>
        <begin position="65"/>
        <end position="84"/>
    </location>
</feature>
<dbReference type="SUPFAM" id="SSF46689">
    <property type="entry name" value="Homeodomain-like"/>
    <property type="match status" value="1"/>
</dbReference>
<feature type="domain" description="HTH tetR-type" evidence="5">
    <location>
        <begin position="42"/>
        <end position="102"/>
    </location>
</feature>
<dbReference type="InterPro" id="IPR009057">
    <property type="entry name" value="Homeodomain-like_sf"/>
</dbReference>
<keyword evidence="3" id="KW-0804">Transcription</keyword>
<dbReference type="RefSeq" id="WP_106215543.1">
    <property type="nucleotide sequence ID" value="NZ_PVZF01000022.1"/>
</dbReference>
<evidence type="ECO:0000313" key="6">
    <source>
        <dbReference type="EMBL" id="PRY08929.1"/>
    </source>
</evidence>
<dbReference type="InterPro" id="IPR050109">
    <property type="entry name" value="HTH-type_TetR-like_transc_reg"/>
</dbReference>
<dbReference type="GO" id="GO:0000976">
    <property type="term" value="F:transcription cis-regulatory region binding"/>
    <property type="evidence" value="ECO:0007669"/>
    <property type="project" value="TreeGrafter"/>
</dbReference>
<evidence type="ECO:0000259" key="5">
    <source>
        <dbReference type="PROSITE" id="PS50977"/>
    </source>
</evidence>
<keyword evidence="2 4" id="KW-0238">DNA-binding</keyword>
<evidence type="ECO:0000313" key="7">
    <source>
        <dbReference type="Proteomes" id="UP000238083"/>
    </source>
</evidence>
<dbReference type="Gene3D" id="1.10.10.60">
    <property type="entry name" value="Homeodomain-like"/>
    <property type="match status" value="1"/>
</dbReference>
<sequence>MAITSEYETFRSSVPNGIDDPDLANLVHVLAAASAGTGEVRGDTRERLLVAAIEAFAREGFGGTSMRTLASAVGIKAAAIYAHFPSKESILSAALARAYCSFLVDVVVPQDGDEPWRRLDGLCRRHMTFQLNRSGLAAASDSLLNNQSVLTIADPTVQRVLREARSSYFGWLYREVVHLRRSVRSPDARVQTRCILTLCDSLTQSSSDVLSVNHEAVIDRYMAVVWNILGIHDPTERSE</sequence>
<dbReference type="Gene3D" id="1.10.357.10">
    <property type="entry name" value="Tetracycline Repressor, domain 2"/>
    <property type="match status" value="1"/>
</dbReference>
<protein>
    <submittedName>
        <fullName evidence="6">TetR family transcriptional regulator</fullName>
    </submittedName>
</protein>
<dbReference type="OrthoDB" id="4899232at2"/>
<evidence type="ECO:0000256" key="2">
    <source>
        <dbReference type="ARBA" id="ARBA00023125"/>
    </source>
</evidence>
<keyword evidence="7" id="KW-1185">Reference proteome</keyword>
<name>A0A2T0QUS7_9ACTN</name>
<dbReference type="PRINTS" id="PR00455">
    <property type="entry name" value="HTHTETR"/>
</dbReference>
<gene>
    <name evidence="6" type="ORF">CLV37_1226</name>
</gene>
<accession>A0A2T0QUS7</accession>
<evidence type="ECO:0000256" key="3">
    <source>
        <dbReference type="ARBA" id="ARBA00023163"/>
    </source>
</evidence>
<reference evidence="6 7" key="1">
    <citation type="submission" date="2018-03" db="EMBL/GenBank/DDBJ databases">
        <title>Genomic Encyclopedia of Archaeal and Bacterial Type Strains, Phase II (KMG-II): from individual species to whole genera.</title>
        <authorList>
            <person name="Goeker M."/>
        </authorList>
    </citation>
    <scope>NUCLEOTIDE SEQUENCE [LARGE SCALE GENOMIC DNA]</scope>
    <source>
        <strain evidence="6 7">DSM 19711</strain>
    </source>
</reference>
<evidence type="ECO:0000256" key="1">
    <source>
        <dbReference type="ARBA" id="ARBA00023015"/>
    </source>
</evidence>
<evidence type="ECO:0000256" key="4">
    <source>
        <dbReference type="PROSITE-ProRule" id="PRU00335"/>
    </source>
</evidence>
<dbReference type="PROSITE" id="PS50977">
    <property type="entry name" value="HTH_TETR_2"/>
    <property type="match status" value="1"/>
</dbReference>
<comment type="caution">
    <text evidence="6">The sequence shown here is derived from an EMBL/GenBank/DDBJ whole genome shotgun (WGS) entry which is preliminary data.</text>
</comment>
<dbReference type="PANTHER" id="PTHR30055">
    <property type="entry name" value="HTH-TYPE TRANSCRIPTIONAL REGULATOR RUTR"/>
    <property type="match status" value="1"/>
</dbReference>
<dbReference type="GO" id="GO:0003700">
    <property type="term" value="F:DNA-binding transcription factor activity"/>
    <property type="evidence" value="ECO:0007669"/>
    <property type="project" value="TreeGrafter"/>
</dbReference>
<organism evidence="6 7">
    <name type="scientific">Kineococcus rhizosphaerae</name>
    <dbReference type="NCBI Taxonomy" id="559628"/>
    <lineage>
        <taxon>Bacteria</taxon>
        <taxon>Bacillati</taxon>
        <taxon>Actinomycetota</taxon>
        <taxon>Actinomycetes</taxon>
        <taxon>Kineosporiales</taxon>
        <taxon>Kineosporiaceae</taxon>
        <taxon>Kineococcus</taxon>
    </lineage>
</organism>